<evidence type="ECO:0000256" key="1">
    <source>
        <dbReference type="SAM" id="MobiDB-lite"/>
    </source>
</evidence>
<protein>
    <submittedName>
        <fullName evidence="2">Uncharacterized protein</fullName>
    </submittedName>
</protein>
<organism evidence="2 3">
    <name type="scientific">Lysobacter enzymogenes</name>
    <dbReference type="NCBI Taxonomy" id="69"/>
    <lineage>
        <taxon>Bacteria</taxon>
        <taxon>Pseudomonadati</taxon>
        <taxon>Pseudomonadota</taxon>
        <taxon>Gammaproteobacteria</taxon>
        <taxon>Lysobacterales</taxon>
        <taxon>Lysobacteraceae</taxon>
        <taxon>Lysobacter</taxon>
    </lineage>
</organism>
<reference evidence="2 3" key="1">
    <citation type="submission" date="2015-11" db="EMBL/GenBank/DDBJ databases">
        <title>Genome sequences of Lysobacter enzymogenes strain C3 and Lysobacter antibioticus ATCC 29479.</title>
        <authorList>
            <person name="Kobayashi D.Y."/>
        </authorList>
    </citation>
    <scope>NUCLEOTIDE SEQUENCE [LARGE SCALE GENOMIC DNA]</scope>
    <source>
        <strain evidence="2 3">C3</strain>
    </source>
</reference>
<dbReference type="EMBL" id="CP013140">
    <property type="protein sequence ID" value="ALN59181.1"/>
    <property type="molecule type" value="Genomic_DNA"/>
</dbReference>
<gene>
    <name evidence="2" type="ORF">GLE_3838</name>
</gene>
<feature type="region of interest" description="Disordered" evidence="1">
    <location>
        <begin position="36"/>
        <end position="60"/>
    </location>
</feature>
<proteinExistence type="predicted"/>
<accession>A0A0S2DLI4</accession>
<evidence type="ECO:0000313" key="3">
    <source>
        <dbReference type="Proteomes" id="UP000061569"/>
    </source>
</evidence>
<evidence type="ECO:0000313" key="2">
    <source>
        <dbReference type="EMBL" id="ALN59181.1"/>
    </source>
</evidence>
<name>A0A0S2DLI4_LYSEN</name>
<sequence>MRFHGKRSWVGRLRRMLRHRRANAVDGTACASRTSRGLAARESAFEPYGGERSDAPGIRR</sequence>
<dbReference type="KEGG" id="lez:GLE_3838"/>
<dbReference type="AlphaFoldDB" id="A0A0S2DLI4"/>
<dbReference type="Proteomes" id="UP000061569">
    <property type="component" value="Chromosome"/>
</dbReference>